<dbReference type="Pfam" id="PF05036">
    <property type="entry name" value="SPOR"/>
    <property type="match status" value="1"/>
</dbReference>
<keyword evidence="3" id="KW-0132">Cell division</keyword>
<evidence type="ECO:0000313" key="3">
    <source>
        <dbReference type="EMBL" id="MBP2290300.1"/>
    </source>
</evidence>
<keyword evidence="3" id="KW-0131">Cell cycle</keyword>
<dbReference type="InterPro" id="IPR036680">
    <property type="entry name" value="SPOR-like_sf"/>
</dbReference>
<dbReference type="Gene3D" id="3.30.70.1070">
    <property type="entry name" value="Sporulation related repeat"/>
    <property type="match status" value="1"/>
</dbReference>
<dbReference type="Proteomes" id="UP000781958">
    <property type="component" value="Unassembled WGS sequence"/>
</dbReference>
<feature type="compositionally biased region" description="Low complexity" evidence="1">
    <location>
        <begin position="46"/>
        <end position="66"/>
    </location>
</feature>
<sequence>MKKILIVVVAVLLLGLALGGGYLLAGGGMPGAADAKTVEVVPGKQEPAPAAPVEGGKAAEAAKADAPPSPPAVPVRPVAAPAKGDARFAIELGVFRSAENAQQFAVALVERKLPVEIVETVDAAGQTWRRVRAGAFADRWQAEARLVEYDRIAGLNGVVVEEPALPAAPAKPAGGE</sequence>
<proteinExistence type="predicted"/>
<protein>
    <submittedName>
        <fullName evidence="3">Cell division septation protein DedD</fullName>
    </submittedName>
</protein>
<organism evidence="3 4">
    <name type="scientific">Azospirillum rugosum</name>
    <dbReference type="NCBI Taxonomy" id="416170"/>
    <lineage>
        <taxon>Bacteria</taxon>
        <taxon>Pseudomonadati</taxon>
        <taxon>Pseudomonadota</taxon>
        <taxon>Alphaproteobacteria</taxon>
        <taxon>Rhodospirillales</taxon>
        <taxon>Azospirillaceae</taxon>
        <taxon>Azospirillum</taxon>
    </lineage>
</organism>
<feature type="region of interest" description="Disordered" evidence="1">
    <location>
        <begin position="45"/>
        <end position="75"/>
    </location>
</feature>
<evidence type="ECO:0000313" key="4">
    <source>
        <dbReference type="Proteomes" id="UP000781958"/>
    </source>
</evidence>
<comment type="caution">
    <text evidence="3">The sequence shown here is derived from an EMBL/GenBank/DDBJ whole genome shotgun (WGS) entry which is preliminary data.</text>
</comment>
<dbReference type="EMBL" id="JAGINP010000001">
    <property type="protein sequence ID" value="MBP2290300.1"/>
    <property type="molecule type" value="Genomic_DNA"/>
</dbReference>
<name>A0ABS4SD23_9PROT</name>
<dbReference type="SUPFAM" id="SSF110997">
    <property type="entry name" value="Sporulation related repeat"/>
    <property type="match status" value="1"/>
</dbReference>
<accession>A0ABS4SD23</accession>
<dbReference type="RefSeq" id="WP_209762125.1">
    <property type="nucleotide sequence ID" value="NZ_JAGINP010000001.1"/>
</dbReference>
<feature type="domain" description="SPOR" evidence="2">
    <location>
        <begin position="82"/>
        <end position="162"/>
    </location>
</feature>
<gene>
    <name evidence="3" type="ORF">J2851_000037</name>
</gene>
<dbReference type="GO" id="GO:0051301">
    <property type="term" value="P:cell division"/>
    <property type="evidence" value="ECO:0007669"/>
    <property type="project" value="UniProtKB-KW"/>
</dbReference>
<keyword evidence="4" id="KW-1185">Reference proteome</keyword>
<evidence type="ECO:0000259" key="2">
    <source>
        <dbReference type="PROSITE" id="PS51724"/>
    </source>
</evidence>
<reference evidence="3 4" key="1">
    <citation type="submission" date="2021-03" db="EMBL/GenBank/DDBJ databases">
        <title>Genomic Encyclopedia of Type Strains, Phase III (KMG-III): the genomes of soil and plant-associated and newly described type strains.</title>
        <authorList>
            <person name="Whitman W."/>
        </authorList>
    </citation>
    <scope>NUCLEOTIDE SEQUENCE [LARGE SCALE GENOMIC DNA]</scope>
    <source>
        <strain evidence="3 4">IMMIB AFH-6</strain>
    </source>
</reference>
<dbReference type="PROSITE" id="PS51724">
    <property type="entry name" value="SPOR"/>
    <property type="match status" value="1"/>
</dbReference>
<evidence type="ECO:0000256" key="1">
    <source>
        <dbReference type="SAM" id="MobiDB-lite"/>
    </source>
</evidence>
<dbReference type="InterPro" id="IPR007730">
    <property type="entry name" value="SPOR-like_dom"/>
</dbReference>